<evidence type="ECO:0000256" key="1">
    <source>
        <dbReference type="SAM" id="MobiDB-lite"/>
    </source>
</evidence>
<dbReference type="Proteomes" id="UP001160148">
    <property type="component" value="Unassembled WGS sequence"/>
</dbReference>
<reference evidence="2 3" key="1">
    <citation type="submission" date="2023-01" db="EMBL/GenBank/DDBJ databases">
        <authorList>
            <person name="Whitehead M."/>
        </authorList>
    </citation>
    <scope>NUCLEOTIDE SEQUENCE [LARGE SCALE GENOMIC DNA]</scope>
</reference>
<name>A0AAV0WYT3_9HEMI</name>
<proteinExistence type="predicted"/>
<evidence type="ECO:0000313" key="2">
    <source>
        <dbReference type="EMBL" id="CAI6361160.1"/>
    </source>
</evidence>
<gene>
    <name evidence="2" type="ORF">MEUPH1_LOCUS16372</name>
</gene>
<organism evidence="2 3">
    <name type="scientific">Macrosiphum euphorbiae</name>
    <name type="common">potato aphid</name>
    <dbReference type="NCBI Taxonomy" id="13131"/>
    <lineage>
        <taxon>Eukaryota</taxon>
        <taxon>Metazoa</taxon>
        <taxon>Ecdysozoa</taxon>
        <taxon>Arthropoda</taxon>
        <taxon>Hexapoda</taxon>
        <taxon>Insecta</taxon>
        <taxon>Pterygota</taxon>
        <taxon>Neoptera</taxon>
        <taxon>Paraneoptera</taxon>
        <taxon>Hemiptera</taxon>
        <taxon>Sternorrhyncha</taxon>
        <taxon>Aphidomorpha</taxon>
        <taxon>Aphidoidea</taxon>
        <taxon>Aphididae</taxon>
        <taxon>Macrosiphini</taxon>
        <taxon>Macrosiphum</taxon>
    </lineage>
</organism>
<feature type="compositionally biased region" description="Basic residues" evidence="1">
    <location>
        <begin position="12"/>
        <end position="21"/>
    </location>
</feature>
<evidence type="ECO:0000313" key="3">
    <source>
        <dbReference type="Proteomes" id="UP001160148"/>
    </source>
</evidence>
<feature type="region of interest" description="Disordered" evidence="1">
    <location>
        <begin position="1"/>
        <end position="23"/>
    </location>
</feature>
<accession>A0AAV0WYT3</accession>
<comment type="caution">
    <text evidence="2">The sequence shown here is derived from an EMBL/GenBank/DDBJ whole genome shotgun (WGS) entry which is preliminary data.</text>
</comment>
<dbReference type="EMBL" id="CARXXK010000003">
    <property type="protein sequence ID" value="CAI6361160.1"/>
    <property type="molecule type" value="Genomic_DNA"/>
</dbReference>
<keyword evidence="3" id="KW-1185">Reference proteome</keyword>
<sequence length="135" mass="15664">MQTVRILLSSPNRRRQRHSRHRPDGSLVFAVVAESLGNAHTCNVPESWPPFCEPSSLKNNIVYRSHEPRQDDEKAKRCRVLRRGTRLRGNRPKGTSSLDQDDVLCHTYPCRGQLSVNRFVCDLSSDIWISWYFEI</sequence>
<protein>
    <submittedName>
        <fullName evidence="2">Uncharacterized protein</fullName>
    </submittedName>
</protein>
<dbReference type="AlphaFoldDB" id="A0AAV0WYT3"/>